<dbReference type="EMBL" id="JBEZLS010000043">
    <property type="protein sequence ID" value="MEU9356117.1"/>
    <property type="molecule type" value="Genomic_DNA"/>
</dbReference>
<keyword evidence="3" id="KW-1185">Reference proteome</keyword>
<evidence type="ECO:0000313" key="2">
    <source>
        <dbReference type="EMBL" id="MEU9356117.1"/>
    </source>
</evidence>
<evidence type="ECO:0000256" key="1">
    <source>
        <dbReference type="SAM" id="MobiDB-lite"/>
    </source>
</evidence>
<protein>
    <submittedName>
        <fullName evidence="2">SCO3374 family protein</fullName>
    </submittedName>
</protein>
<dbReference type="RefSeq" id="WP_359989621.1">
    <property type="nucleotide sequence ID" value="NZ_JBEZLS010000043.1"/>
</dbReference>
<comment type="caution">
    <text evidence="2">The sequence shown here is derived from an EMBL/GenBank/DDBJ whole genome shotgun (WGS) entry which is preliminary data.</text>
</comment>
<accession>A0ABV3EGI9</accession>
<feature type="region of interest" description="Disordered" evidence="1">
    <location>
        <begin position="1"/>
        <end position="23"/>
    </location>
</feature>
<name>A0ABV3EGI9_9ACTN</name>
<dbReference type="NCBIfam" id="NF040464">
    <property type="entry name" value="SCO3374_fam"/>
    <property type="match status" value="1"/>
</dbReference>
<dbReference type="InterPro" id="IPR047919">
    <property type="entry name" value="SCO3374-like"/>
</dbReference>
<gene>
    <name evidence="2" type="ORF">AB0D65_35225</name>
</gene>
<feature type="compositionally biased region" description="Pro residues" evidence="1">
    <location>
        <begin position="8"/>
        <end position="21"/>
    </location>
</feature>
<proteinExistence type="predicted"/>
<dbReference type="Proteomes" id="UP001551582">
    <property type="component" value="Unassembled WGS sequence"/>
</dbReference>
<organism evidence="2 3">
    <name type="scientific">Streptomyces griseoloalbus</name>
    <dbReference type="NCBI Taxonomy" id="67303"/>
    <lineage>
        <taxon>Bacteria</taxon>
        <taxon>Bacillati</taxon>
        <taxon>Actinomycetota</taxon>
        <taxon>Actinomycetes</taxon>
        <taxon>Kitasatosporales</taxon>
        <taxon>Streptomycetaceae</taxon>
        <taxon>Streptomyces</taxon>
    </lineage>
</organism>
<evidence type="ECO:0000313" key="3">
    <source>
        <dbReference type="Proteomes" id="UP001551582"/>
    </source>
</evidence>
<reference evidence="2 3" key="1">
    <citation type="submission" date="2024-06" db="EMBL/GenBank/DDBJ databases">
        <title>The Natural Products Discovery Center: Release of the First 8490 Sequenced Strains for Exploring Actinobacteria Biosynthetic Diversity.</title>
        <authorList>
            <person name="Kalkreuter E."/>
            <person name="Kautsar S.A."/>
            <person name="Yang D."/>
            <person name="Bader C.D."/>
            <person name="Teijaro C.N."/>
            <person name="Fluegel L."/>
            <person name="Davis C.M."/>
            <person name="Simpson J.R."/>
            <person name="Lauterbach L."/>
            <person name="Steele A.D."/>
            <person name="Gui C."/>
            <person name="Meng S."/>
            <person name="Li G."/>
            <person name="Viehrig K."/>
            <person name="Ye F."/>
            <person name="Su P."/>
            <person name="Kiefer A.F."/>
            <person name="Nichols A."/>
            <person name="Cepeda A.J."/>
            <person name="Yan W."/>
            <person name="Fan B."/>
            <person name="Jiang Y."/>
            <person name="Adhikari A."/>
            <person name="Zheng C.-J."/>
            <person name="Schuster L."/>
            <person name="Cowan T.M."/>
            <person name="Smanski M.J."/>
            <person name="Chevrette M.G."/>
            <person name="De Carvalho L.P.S."/>
            <person name="Shen B."/>
        </authorList>
    </citation>
    <scope>NUCLEOTIDE SEQUENCE [LARGE SCALE GENOMIC DNA]</scope>
    <source>
        <strain evidence="2 3">NPDC048274</strain>
    </source>
</reference>
<sequence length="260" mass="26776">MVGSVPARVPPVPPVPFPRRPLTPSDDEVRHWYENALGWPTVPGDPVRLAVGVLFDVLDVPAEAGRAALERLGRGLGPGLERLGPGLGPGPGRPGHAFPVAVRGGRMRLLVAAGSAEELPGLLDWLEWGALELDLAAIGAGGSMEAPRWVASGLAEPGARLPGSGAGDPCPVGSRARPLPPCRDGSQGAAVWLRPPEPGREVEASLPTLSAMGTRSALGDGGGPPDLVRLVSTVATQVHRVRLRRGCAATRADGQPLAFS</sequence>